<dbReference type="OrthoDB" id="2039at2759"/>
<dbReference type="Gramene" id="CMR368CT">
    <property type="protein sequence ID" value="CMR368CT"/>
    <property type="gene ID" value="CMR368C"/>
</dbReference>
<evidence type="ECO:0000313" key="9">
    <source>
        <dbReference type="EMBL" id="BAM82562.1"/>
    </source>
</evidence>
<dbReference type="Pfam" id="PF01174">
    <property type="entry name" value="SNO"/>
    <property type="match status" value="1"/>
</dbReference>
<dbReference type="InterPro" id="IPR021196">
    <property type="entry name" value="PdxT/SNO_CS"/>
</dbReference>
<organism evidence="9 10">
    <name type="scientific">Cyanidioschyzon merolae (strain NIES-3377 / 10D)</name>
    <name type="common">Unicellular red alga</name>
    <dbReference type="NCBI Taxonomy" id="280699"/>
    <lineage>
        <taxon>Eukaryota</taxon>
        <taxon>Rhodophyta</taxon>
        <taxon>Bangiophyceae</taxon>
        <taxon>Cyanidiales</taxon>
        <taxon>Cyanidiaceae</taxon>
        <taxon>Cyanidioschyzon</taxon>
    </lineage>
</organism>
<dbReference type="EC" id="3.5.1.2" evidence="2"/>
<dbReference type="CDD" id="cd01749">
    <property type="entry name" value="GATase1_PB"/>
    <property type="match status" value="1"/>
</dbReference>
<dbReference type="PROSITE" id="PS51273">
    <property type="entry name" value="GATASE_TYPE_1"/>
    <property type="match status" value="1"/>
</dbReference>
<keyword evidence="3" id="KW-0378">Hydrolase</keyword>
<dbReference type="Gene3D" id="3.40.50.880">
    <property type="match status" value="1"/>
</dbReference>
<dbReference type="PANTHER" id="PTHR31559">
    <property type="entry name" value="PYRIDOXAL 5'-PHOSPHATE SYNTHASE SUBUNIT SNO"/>
    <property type="match status" value="1"/>
</dbReference>
<dbReference type="AlphaFoldDB" id="M1VH25"/>
<dbReference type="GO" id="GO:0005829">
    <property type="term" value="C:cytosol"/>
    <property type="evidence" value="ECO:0007669"/>
    <property type="project" value="TreeGrafter"/>
</dbReference>
<dbReference type="RefSeq" id="XP_005538598.1">
    <property type="nucleotide sequence ID" value="XM_005538541.1"/>
</dbReference>
<evidence type="ECO:0000256" key="7">
    <source>
        <dbReference type="PIRSR" id="PIRSR005639-1"/>
    </source>
</evidence>
<dbReference type="OMA" id="GMIMLAD"/>
<feature type="active site" description="Nucleophile" evidence="7">
    <location>
        <position position="97"/>
    </location>
</feature>
<dbReference type="InterPro" id="IPR002161">
    <property type="entry name" value="PdxT/SNO"/>
</dbReference>
<dbReference type="GO" id="GO:0004359">
    <property type="term" value="F:glutaminase activity"/>
    <property type="evidence" value="ECO:0007669"/>
    <property type="project" value="UniProtKB-EC"/>
</dbReference>
<dbReference type="eggNOG" id="KOG3210">
    <property type="taxonomic scope" value="Eukaryota"/>
</dbReference>
<dbReference type="SUPFAM" id="SSF52317">
    <property type="entry name" value="Class I glutamine amidotransferase-like"/>
    <property type="match status" value="1"/>
</dbReference>
<dbReference type="Proteomes" id="UP000007014">
    <property type="component" value="Chromosome 18"/>
</dbReference>
<sequence length="221" mass="24702">MESSVPSESPKLVIGVLELQGDFFEHERLLEKCGVSTKGIRQRRHLLDENGKILVDGLVIPGGESTTIGKLLVELDMLDVIRTAVAPPHCLPVLGTCAGCILLARRIRTFDDQPRIGCLEVEVERNAYGPQIESFECQVQNVQVFGEEPLRAVLIRAPVITRVLDSARVQVLASFRDTPIVVQQDHILACTFHPELTGDTRIHRRFIEIVKQNIAVERRLN</sequence>
<protein>
    <recommendedName>
        <fullName evidence="2">glutaminase</fullName>
        <ecNumber evidence="2">3.5.1.2</ecNumber>
    </recommendedName>
</protein>
<proteinExistence type="inferred from homology"/>
<reference evidence="9 10" key="2">
    <citation type="journal article" date="2007" name="BMC Biol.">
        <title>A 100%-complete sequence reveals unusually simple genomic features in the hot-spring red alga Cyanidioschyzon merolae.</title>
        <authorList>
            <person name="Nozaki H."/>
            <person name="Takano H."/>
            <person name="Misumi O."/>
            <person name="Terasawa K."/>
            <person name="Matsuzaki M."/>
            <person name="Maruyama S."/>
            <person name="Nishida K."/>
            <person name="Yagisawa F."/>
            <person name="Yoshida Y."/>
            <person name="Fujiwara T."/>
            <person name="Takio S."/>
            <person name="Tamura K."/>
            <person name="Chung S.J."/>
            <person name="Nakamura S."/>
            <person name="Kuroiwa H."/>
            <person name="Tanaka K."/>
            <person name="Sato N."/>
            <person name="Kuroiwa T."/>
        </authorList>
    </citation>
    <scope>NUCLEOTIDE SEQUENCE [LARGE SCALE GENOMIC DNA]</scope>
    <source>
        <strain evidence="9 10">10D</strain>
    </source>
</reference>
<dbReference type="GO" id="GO:0042823">
    <property type="term" value="P:pyridoxal phosphate biosynthetic process"/>
    <property type="evidence" value="ECO:0007669"/>
    <property type="project" value="InterPro"/>
</dbReference>
<dbReference type="HOGENOM" id="CLU_069674_2_0_1"/>
<reference evidence="9 10" key="1">
    <citation type="journal article" date="2004" name="Nature">
        <title>Genome sequence of the ultrasmall unicellular red alga Cyanidioschyzon merolae 10D.</title>
        <authorList>
            <person name="Matsuzaki M."/>
            <person name="Misumi O."/>
            <person name="Shin-i T."/>
            <person name="Maruyama S."/>
            <person name="Takahara M."/>
            <person name="Miyagishima S."/>
            <person name="Mori T."/>
            <person name="Nishida K."/>
            <person name="Yagisawa F."/>
            <person name="Nishida K."/>
            <person name="Yoshida Y."/>
            <person name="Nishimura Y."/>
            <person name="Nakao S."/>
            <person name="Kobayashi T."/>
            <person name="Momoyama Y."/>
            <person name="Higashiyama T."/>
            <person name="Minoda A."/>
            <person name="Sano M."/>
            <person name="Nomoto H."/>
            <person name="Oishi K."/>
            <person name="Hayashi H."/>
            <person name="Ohta F."/>
            <person name="Nishizaka S."/>
            <person name="Haga S."/>
            <person name="Miura S."/>
            <person name="Morishita T."/>
            <person name="Kabeya Y."/>
            <person name="Terasawa K."/>
            <person name="Suzuki Y."/>
            <person name="Ishii Y."/>
            <person name="Asakawa S."/>
            <person name="Takano H."/>
            <person name="Ohta N."/>
            <person name="Kuroiwa H."/>
            <person name="Tanaka K."/>
            <person name="Shimizu N."/>
            <person name="Sugano S."/>
            <person name="Sato N."/>
            <person name="Nozaki H."/>
            <person name="Ogasawara N."/>
            <person name="Kohara Y."/>
            <person name="Kuroiwa T."/>
        </authorList>
    </citation>
    <scope>NUCLEOTIDE SEQUENCE [LARGE SCALE GENOMIC DNA]</scope>
    <source>
        <strain evidence="9 10">10D</strain>
    </source>
</reference>
<dbReference type="GO" id="GO:1903600">
    <property type="term" value="C:glutaminase complex"/>
    <property type="evidence" value="ECO:0007669"/>
    <property type="project" value="TreeGrafter"/>
</dbReference>
<feature type="binding site" evidence="8">
    <location>
        <begin position="63"/>
        <end position="65"/>
    </location>
    <ligand>
        <name>L-glutamine</name>
        <dbReference type="ChEBI" id="CHEBI:58359"/>
    </ligand>
</feature>
<dbReference type="GeneID" id="16997006"/>
<dbReference type="InterPro" id="IPR029062">
    <property type="entry name" value="Class_I_gatase-like"/>
</dbReference>
<evidence type="ECO:0000256" key="8">
    <source>
        <dbReference type="PIRSR" id="PIRSR005639-2"/>
    </source>
</evidence>
<dbReference type="GO" id="GO:0016829">
    <property type="term" value="F:lyase activity"/>
    <property type="evidence" value="ECO:0007669"/>
    <property type="project" value="UniProtKB-KW"/>
</dbReference>
<evidence type="ECO:0000256" key="3">
    <source>
        <dbReference type="ARBA" id="ARBA00022801"/>
    </source>
</evidence>
<evidence type="ECO:0000256" key="5">
    <source>
        <dbReference type="ARBA" id="ARBA00023239"/>
    </source>
</evidence>
<dbReference type="EMBL" id="AP006500">
    <property type="protein sequence ID" value="BAM82562.1"/>
    <property type="molecule type" value="Genomic_DNA"/>
</dbReference>
<dbReference type="HAMAP" id="MF_01615">
    <property type="entry name" value="PdxT"/>
    <property type="match status" value="1"/>
</dbReference>
<dbReference type="GO" id="GO:0008614">
    <property type="term" value="P:pyridoxine metabolic process"/>
    <property type="evidence" value="ECO:0007669"/>
    <property type="project" value="TreeGrafter"/>
</dbReference>
<dbReference type="STRING" id="280699.M1VH25"/>
<keyword evidence="4" id="KW-0315">Glutamine amidotransferase</keyword>
<dbReference type="NCBIfam" id="TIGR03800">
    <property type="entry name" value="PLP_synth_Pdx2"/>
    <property type="match status" value="1"/>
</dbReference>
<dbReference type="KEGG" id="cme:CYME_CMR368C"/>
<evidence type="ECO:0000313" key="10">
    <source>
        <dbReference type="Proteomes" id="UP000007014"/>
    </source>
</evidence>
<accession>M1VH25</accession>
<evidence type="ECO:0000256" key="6">
    <source>
        <dbReference type="ARBA" id="ARBA00049534"/>
    </source>
</evidence>
<evidence type="ECO:0000256" key="2">
    <source>
        <dbReference type="ARBA" id="ARBA00012918"/>
    </source>
</evidence>
<gene>
    <name evidence="9" type="ORF">CYME_CMR368C</name>
</gene>
<keyword evidence="10" id="KW-1185">Reference proteome</keyword>
<dbReference type="PIRSF" id="PIRSF005639">
    <property type="entry name" value="Glut_amidoT_SNO"/>
    <property type="match status" value="1"/>
</dbReference>
<feature type="binding site" evidence="8">
    <location>
        <begin position="155"/>
        <end position="156"/>
    </location>
    <ligand>
        <name>L-glutamine</name>
        <dbReference type="ChEBI" id="CHEBI:58359"/>
    </ligand>
</feature>
<feature type="active site" description="Charge relay system" evidence="7">
    <location>
        <position position="193"/>
    </location>
</feature>
<name>M1VH25_CYAM1</name>
<feature type="binding site" evidence="8">
    <location>
        <position position="125"/>
    </location>
    <ligand>
        <name>L-glutamine</name>
        <dbReference type="ChEBI" id="CHEBI:58359"/>
    </ligand>
</feature>
<dbReference type="PROSITE" id="PS01236">
    <property type="entry name" value="PDXT_SNO_1"/>
    <property type="match status" value="1"/>
</dbReference>
<dbReference type="PROSITE" id="PS51130">
    <property type="entry name" value="PDXT_SNO_2"/>
    <property type="match status" value="1"/>
</dbReference>
<dbReference type="PANTHER" id="PTHR31559:SF0">
    <property type="entry name" value="PYRIDOXAL 5'-PHOSPHATE SYNTHASE SUBUNIT SNO1-RELATED"/>
    <property type="match status" value="1"/>
</dbReference>
<evidence type="ECO:0000256" key="1">
    <source>
        <dbReference type="ARBA" id="ARBA00008345"/>
    </source>
</evidence>
<feature type="active site" description="Charge relay system" evidence="7">
    <location>
        <position position="195"/>
    </location>
</feature>
<comment type="similarity">
    <text evidence="1">Belongs to the glutaminase PdxT/SNO family.</text>
</comment>
<comment type="catalytic activity">
    <reaction evidence="6">
        <text>L-glutamine + H2O = L-glutamate + NH4(+)</text>
        <dbReference type="Rhea" id="RHEA:15889"/>
        <dbReference type="ChEBI" id="CHEBI:15377"/>
        <dbReference type="ChEBI" id="CHEBI:28938"/>
        <dbReference type="ChEBI" id="CHEBI:29985"/>
        <dbReference type="ChEBI" id="CHEBI:58359"/>
        <dbReference type="EC" id="3.5.1.2"/>
    </reaction>
</comment>
<keyword evidence="5" id="KW-0456">Lyase</keyword>
<evidence type="ECO:0000256" key="4">
    <source>
        <dbReference type="ARBA" id="ARBA00022962"/>
    </source>
</evidence>